<dbReference type="Proteomes" id="UP000619457">
    <property type="component" value="Unassembled WGS sequence"/>
</dbReference>
<organism evidence="1 2">
    <name type="scientific">Echinicola pacifica</name>
    <dbReference type="NCBI Taxonomy" id="346377"/>
    <lineage>
        <taxon>Bacteria</taxon>
        <taxon>Pseudomonadati</taxon>
        <taxon>Bacteroidota</taxon>
        <taxon>Cytophagia</taxon>
        <taxon>Cytophagales</taxon>
        <taxon>Cyclobacteriaceae</taxon>
        <taxon>Echinicola</taxon>
    </lineage>
</organism>
<reference evidence="1" key="2">
    <citation type="submission" date="2020-09" db="EMBL/GenBank/DDBJ databases">
        <authorList>
            <person name="Sun Q."/>
            <person name="Kim S."/>
        </authorList>
    </citation>
    <scope>NUCLEOTIDE SEQUENCE</scope>
    <source>
        <strain evidence="1">KCTC 12368</strain>
    </source>
</reference>
<sequence length="121" mass="13426">MVSNNIQYVSAIYQGGGIQISGRMDTGVVGQSVGFTVLDPFEVNHNYDVTDLPAVRARFMEYSESQRCRHEATDIIGGNINFSRIDKTNFIVSGIFEFSTVSGTCDTVQITEGRFDIKYIP</sequence>
<reference evidence="1" key="1">
    <citation type="journal article" date="2014" name="Int. J. Syst. Evol. Microbiol.">
        <title>Complete genome sequence of Corynebacterium casei LMG S-19264T (=DSM 44701T), isolated from a smear-ripened cheese.</title>
        <authorList>
            <consortium name="US DOE Joint Genome Institute (JGI-PGF)"/>
            <person name="Walter F."/>
            <person name="Albersmeier A."/>
            <person name="Kalinowski J."/>
            <person name="Ruckert C."/>
        </authorList>
    </citation>
    <scope>NUCLEOTIDE SEQUENCE</scope>
    <source>
        <strain evidence="1">KCTC 12368</strain>
    </source>
</reference>
<proteinExistence type="predicted"/>
<dbReference type="EMBL" id="BMWX01000008">
    <property type="protein sequence ID" value="GGZ39020.1"/>
    <property type="molecule type" value="Genomic_DNA"/>
</dbReference>
<comment type="caution">
    <text evidence="1">The sequence shown here is derived from an EMBL/GenBank/DDBJ whole genome shotgun (WGS) entry which is preliminary data.</text>
</comment>
<evidence type="ECO:0000313" key="1">
    <source>
        <dbReference type="EMBL" id="GGZ39020.1"/>
    </source>
</evidence>
<gene>
    <name evidence="1" type="ORF">GCM10007049_35420</name>
</gene>
<accession>A0A918QBP6</accession>
<keyword evidence="2" id="KW-1185">Reference proteome</keyword>
<name>A0A918QBP6_9BACT</name>
<protein>
    <submittedName>
        <fullName evidence="1">Uncharacterized protein</fullName>
    </submittedName>
</protein>
<evidence type="ECO:0000313" key="2">
    <source>
        <dbReference type="Proteomes" id="UP000619457"/>
    </source>
</evidence>
<dbReference type="AlphaFoldDB" id="A0A918QBP6"/>